<dbReference type="HOGENOM" id="CLU_1987622_0_0_2"/>
<dbReference type="RefSeq" id="WP_014585823.1">
    <property type="nucleotide sequence ID" value="NC_017527.1"/>
</dbReference>
<dbReference type="STRING" id="1110509.Mhar_0248"/>
<evidence type="ECO:0000313" key="3">
    <source>
        <dbReference type="Proteomes" id="UP000005877"/>
    </source>
</evidence>
<organism evidence="2 3">
    <name type="scientific">Methanothrix harundinacea (strain 6Ac)</name>
    <name type="common">Methanosaeta harundinacea</name>
    <dbReference type="NCBI Taxonomy" id="1110509"/>
    <lineage>
        <taxon>Archaea</taxon>
        <taxon>Methanobacteriati</taxon>
        <taxon>Methanobacteriota</taxon>
        <taxon>Stenosarchaea group</taxon>
        <taxon>Methanomicrobia</taxon>
        <taxon>Methanotrichales</taxon>
        <taxon>Methanotrichaceae</taxon>
        <taxon>Methanothrix</taxon>
    </lineage>
</organism>
<feature type="compositionally biased region" description="Acidic residues" evidence="1">
    <location>
        <begin position="17"/>
        <end position="34"/>
    </location>
</feature>
<dbReference type="EMBL" id="CP003117">
    <property type="protein sequence ID" value="AET63638.1"/>
    <property type="molecule type" value="Genomic_DNA"/>
</dbReference>
<dbReference type="Proteomes" id="UP000005877">
    <property type="component" value="Chromosome"/>
</dbReference>
<proteinExistence type="predicted"/>
<reference evidence="2 3" key="1">
    <citation type="journal article" date="2012" name="PLoS ONE">
        <title>The genome characteristics and predicted function of methyl-group oxidation pathway in the obligate aceticlastic methanogens, Methanosaeta spp.</title>
        <authorList>
            <person name="Zhu J."/>
            <person name="Zheng H."/>
            <person name="Ai G."/>
            <person name="Zhang G."/>
            <person name="Liu D."/>
            <person name="Liu X."/>
            <person name="Dong X."/>
        </authorList>
    </citation>
    <scope>NUCLEOTIDE SEQUENCE [LARGE SCALE GENOMIC DNA]</scope>
    <source>
        <strain evidence="2 3">6Ac</strain>
    </source>
</reference>
<feature type="compositionally biased region" description="Basic and acidic residues" evidence="1">
    <location>
        <begin position="1"/>
        <end position="16"/>
    </location>
</feature>
<gene>
    <name evidence="2" type="ordered locus">Mhar_0248</name>
</gene>
<accession>G7WLP5</accession>
<sequence length="125" mass="13864">MERREEGGDEGGREVGDELAEAEPSEEDLYQVDEDEIAREMEALGSRKRSRHREEIEAALRAALDRGEAGGGALILLNLDSGDCLSFDGYPEALEHMKKHKGRWYLAPRGIDRKAIGNIRNAVDG</sequence>
<dbReference type="KEGG" id="mhi:Mhar_0248"/>
<evidence type="ECO:0000313" key="2">
    <source>
        <dbReference type="EMBL" id="AET63638.1"/>
    </source>
</evidence>
<evidence type="ECO:0000256" key="1">
    <source>
        <dbReference type="SAM" id="MobiDB-lite"/>
    </source>
</evidence>
<dbReference type="PATRIC" id="fig|1110509.7.peg.285"/>
<dbReference type="AlphaFoldDB" id="G7WLP5"/>
<feature type="region of interest" description="Disordered" evidence="1">
    <location>
        <begin position="1"/>
        <end position="34"/>
    </location>
</feature>
<keyword evidence="3" id="KW-1185">Reference proteome</keyword>
<protein>
    <submittedName>
        <fullName evidence="2">Uncharacterized protein</fullName>
    </submittedName>
</protein>
<name>G7WLP5_METH6</name>
<dbReference type="GeneID" id="12509417"/>